<dbReference type="eggNOG" id="COG0654">
    <property type="taxonomic scope" value="Bacteria"/>
</dbReference>
<comment type="cofactor">
    <cofactor evidence="1">
        <name>FAD</name>
        <dbReference type="ChEBI" id="CHEBI:57692"/>
    </cofactor>
</comment>
<feature type="domain" description="FAD-binding" evidence="4">
    <location>
        <begin position="7"/>
        <end position="360"/>
    </location>
</feature>
<comment type="caution">
    <text evidence="5">The sequence shown here is derived from an EMBL/GenBank/DDBJ whole genome shotgun (WGS) entry which is preliminary data.</text>
</comment>
<dbReference type="Gene3D" id="3.30.9.10">
    <property type="entry name" value="D-Amino Acid Oxidase, subunit A, domain 2"/>
    <property type="match status" value="1"/>
</dbReference>
<proteinExistence type="predicted"/>
<dbReference type="Pfam" id="PF21274">
    <property type="entry name" value="Rng_hyd_C"/>
    <property type="match status" value="1"/>
</dbReference>
<evidence type="ECO:0000259" key="4">
    <source>
        <dbReference type="Pfam" id="PF01494"/>
    </source>
</evidence>
<evidence type="ECO:0000313" key="5">
    <source>
        <dbReference type="EMBL" id="EQB30735.1"/>
    </source>
</evidence>
<protein>
    <recommendedName>
        <fullName evidence="4">FAD-binding domain-containing protein</fullName>
    </recommendedName>
</protein>
<name>T0IPI0_9SPHN</name>
<dbReference type="InterPro" id="IPR002938">
    <property type="entry name" value="FAD-bd"/>
</dbReference>
<dbReference type="GO" id="GO:0016709">
    <property type="term" value="F:oxidoreductase activity, acting on paired donors, with incorporation or reduction of molecular oxygen, NAD(P)H as one donor, and incorporation of one atom of oxygen"/>
    <property type="evidence" value="ECO:0007669"/>
    <property type="project" value="UniProtKB-ARBA"/>
</dbReference>
<evidence type="ECO:0000256" key="2">
    <source>
        <dbReference type="ARBA" id="ARBA00022630"/>
    </source>
</evidence>
<reference evidence="5 6" key="1">
    <citation type="journal article" date="2013" name="Genome Announc.">
        <title>Draft Genome Sequence of Sphingobium ummariense Strain RL-3, a Hexachlorocyclohexane-Degrading Bacterium.</title>
        <authorList>
            <person name="Kohli P."/>
            <person name="Dua A."/>
            <person name="Sangwan N."/>
            <person name="Oldach P."/>
            <person name="Khurana J.P."/>
            <person name="Lal R."/>
        </authorList>
    </citation>
    <scope>NUCLEOTIDE SEQUENCE [LARGE SCALE GENOMIC DNA]</scope>
    <source>
        <strain evidence="5 6">RL-3</strain>
    </source>
</reference>
<accession>T0IPI0</accession>
<dbReference type="RefSeq" id="WP_021319319.1">
    <property type="nucleotide sequence ID" value="NZ_AUWY01000118.1"/>
</dbReference>
<evidence type="ECO:0000256" key="1">
    <source>
        <dbReference type="ARBA" id="ARBA00001974"/>
    </source>
</evidence>
<gene>
    <name evidence="5" type="ORF">M529_18500</name>
</gene>
<dbReference type="OrthoDB" id="9791689at2"/>
<dbReference type="STRING" id="1346791.M529_18500"/>
<keyword evidence="6" id="KW-1185">Reference proteome</keyword>
<dbReference type="EMBL" id="AUWY01000118">
    <property type="protein sequence ID" value="EQB30735.1"/>
    <property type="molecule type" value="Genomic_DNA"/>
</dbReference>
<dbReference type="PANTHER" id="PTHR43004">
    <property type="entry name" value="TRK SYSTEM POTASSIUM UPTAKE PROTEIN"/>
    <property type="match status" value="1"/>
</dbReference>
<dbReference type="PANTHER" id="PTHR43004:SF19">
    <property type="entry name" value="BINDING MONOOXYGENASE, PUTATIVE (JCVI)-RELATED"/>
    <property type="match status" value="1"/>
</dbReference>
<evidence type="ECO:0000313" key="6">
    <source>
        <dbReference type="Proteomes" id="UP000015523"/>
    </source>
</evidence>
<dbReference type="AlphaFoldDB" id="T0IPI0"/>
<dbReference type="Proteomes" id="UP000015523">
    <property type="component" value="Unassembled WGS sequence"/>
</dbReference>
<dbReference type="InterPro" id="IPR050641">
    <property type="entry name" value="RIFMO-like"/>
</dbReference>
<dbReference type="PATRIC" id="fig|1346791.3.peg.3570"/>
<dbReference type="Gene3D" id="3.40.30.120">
    <property type="match status" value="1"/>
</dbReference>
<evidence type="ECO:0000256" key="3">
    <source>
        <dbReference type="ARBA" id="ARBA00022827"/>
    </source>
</evidence>
<organism evidence="5 6">
    <name type="scientific">Sphingobium ummariense RL-3</name>
    <dbReference type="NCBI Taxonomy" id="1346791"/>
    <lineage>
        <taxon>Bacteria</taxon>
        <taxon>Pseudomonadati</taxon>
        <taxon>Pseudomonadota</taxon>
        <taxon>Alphaproteobacteria</taxon>
        <taxon>Sphingomonadales</taxon>
        <taxon>Sphingomonadaceae</taxon>
        <taxon>Sphingobium</taxon>
    </lineage>
</organism>
<dbReference type="GO" id="GO:0071949">
    <property type="term" value="F:FAD binding"/>
    <property type="evidence" value="ECO:0007669"/>
    <property type="project" value="InterPro"/>
</dbReference>
<dbReference type="Pfam" id="PF01494">
    <property type="entry name" value="FAD_binding_3"/>
    <property type="match status" value="1"/>
</dbReference>
<keyword evidence="3" id="KW-0274">FAD</keyword>
<dbReference type="Gene3D" id="3.50.50.60">
    <property type="entry name" value="FAD/NAD(P)-binding domain"/>
    <property type="match status" value="1"/>
</dbReference>
<dbReference type="SUPFAM" id="SSF51905">
    <property type="entry name" value="FAD/NAD(P)-binding domain"/>
    <property type="match status" value="1"/>
</dbReference>
<dbReference type="PRINTS" id="PR00420">
    <property type="entry name" value="RNGMNOXGNASE"/>
</dbReference>
<dbReference type="InterPro" id="IPR036188">
    <property type="entry name" value="FAD/NAD-bd_sf"/>
</dbReference>
<sequence length="573" mass="62158">MSIEPLDLLIVGAGPAGLLASCIASKLGLSHRVAEARSGLHTEPSAHVLKTHTMEIYRRIGIADKISCLSTPVELQRCIPWCESIGGLTYGRLDLTGKKGRVARFTDISPVHSENLPQSLLEPLLHARAIELAGGVDPVHFNSKFQTYTEEDTLVSATILANGREETVRARYLIGADGAASGVRRAAGIPMEGPSLIAQFLAIHIKSDMRPFLERNPGVVFFVRSIGREGFFIMHQPVGSQVFMMRYDPKVTPFESFDETKCKAIMDEVMGAPHAYSLAAIDTWAMSAQIAARYRKGRVFLIGDAGHRFPPTGGLGLNTGVEDVENLIWKLGAVLRGQASDGLLDSYEVECRPIALRNTAQSVSNHARTREVDDALGCQDGNDIFATAIRELASSPDHPRRLAVQAAIDAQVRHFAFLELEMAAVAAKGAFIEPKRAIALPVPDEEGYQPCFAPGHPVPHLWVEPERSTIDCLAFDRFTLFAPEQHSAMWQRAIAALPRGGMPVSLVPLRRDARSEKASAADYWGETPFALLVRPDGRIAWVEPGTLPDAGAALAKAMTCVLAGTIVDIKEAA</sequence>
<keyword evidence="2" id="KW-0285">Flavoprotein</keyword>